<evidence type="ECO:0000313" key="2">
    <source>
        <dbReference type="WBParaSite" id="Hba_10459"/>
    </source>
</evidence>
<proteinExistence type="predicted"/>
<dbReference type="WBParaSite" id="Hba_10459">
    <property type="protein sequence ID" value="Hba_10459"/>
    <property type="gene ID" value="Hba_10459"/>
</dbReference>
<sequence>MYNVHKASVPTGITDTSKEIVFLKTRLINNIIV</sequence>
<accession>A0A1I7WZ60</accession>
<name>A0A1I7WZ60_HETBA</name>
<evidence type="ECO:0000313" key="1">
    <source>
        <dbReference type="Proteomes" id="UP000095283"/>
    </source>
</evidence>
<protein>
    <submittedName>
        <fullName evidence="2">Uncharacterized protein</fullName>
    </submittedName>
</protein>
<dbReference type="Proteomes" id="UP000095283">
    <property type="component" value="Unplaced"/>
</dbReference>
<organism evidence="1 2">
    <name type="scientific">Heterorhabditis bacteriophora</name>
    <name type="common">Entomopathogenic nematode worm</name>
    <dbReference type="NCBI Taxonomy" id="37862"/>
    <lineage>
        <taxon>Eukaryota</taxon>
        <taxon>Metazoa</taxon>
        <taxon>Ecdysozoa</taxon>
        <taxon>Nematoda</taxon>
        <taxon>Chromadorea</taxon>
        <taxon>Rhabditida</taxon>
        <taxon>Rhabditina</taxon>
        <taxon>Rhabditomorpha</taxon>
        <taxon>Strongyloidea</taxon>
        <taxon>Heterorhabditidae</taxon>
        <taxon>Heterorhabditis</taxon>
    </lineage>
</organism>
<keyword evidence="1" id="KW-1185">Reference proteome</keyword>
<dbReference type="AlphaFoldDB" id="A0A1I7WZ60"/>
<reference evidence="2" key="1">
    <citation type="submission" date="2016-11" db="UniProtKB">
        <authorList>
            <consortium name="WormBaseParasite"/>
        </authorList>
    </citation>
    <scope>IDENTIFICATION</scope>
</reference>